<protein>
    <recommendedName>
        <fullName evidence="3">SCP2 domain-containing protein</fullName>
    </recommendedName>
</protein>
<gene>
    <name evidence="1" type="ORF">GCM10023331_13380</name>
</gene>
<keyword evidence="2" id="KW-1185">Reference proteome</keyword>
<dbReference type="EMBL" id="BAABJX010000021">
    <property type="protein sequence ID" value="GAA4829518.1"/>
    <property type="molecule type" value="Genomic_DNA"/>
</dbReference>
<accession>A0ABP9D622</accession>
<proteinExistence type="predicted"/>
<evidence type="ECO:0000313" key="2">
    <source>
        <dbReference type="Proteomes" id="UP001500298"/>
    </source>
</evidence>
<dbReference type="RefSeq" id="WP_345370317.1">
    <property type="nucleotide sequence ID" value="NZ_BAABJX010000021.1"/>
</dbReference>
<name>A0ABP9D622_9BACT</name>
<sequence>MSILEKILQYGPALNDLLEKGNQLLEQAENMPKMESPAPPTVTVKVLTFEIIKEAVITHGPDTFNLVALVRNDTEKEVATVPTENTPSPLLFSLVFMDEKQRIIAKKGLVSIVAETLDPFVEQAMQDKNVLILK</sequence>
<comment type="caution">
    <text evidence="1">The sequence shown here is derived from an EMBL/GenBank/DDBJ whole genome shotgun (WGS) entry which is preliminary data.</text>
</comment>
<dbReference type="Proteomes" id="UP001500298">
    <property type="component" value="Unassembled WGS sequence"/>
</dbReference>
<reference evidence="2" key="1">
    <citation type="journal article" date="2019" name="Int. J. Syst. Evol. Microbiol.">
        <title>The Global Catalogue of Microorganisms (GCM) 10K type strain sequencing project: providing services to taxonomists for standard genome sequencing and annotation.</title>
        <authorList>
            <consortium name="The Broad Institute Genomics Platform"/>
            <consortium name="The Broad Institute Genome Sequencing Center for Infectious Disease"/>
            <person name="Wu L."/>
            <person name="Ma J."/>
        </authorList>
    </citation>
    <scope>NUCLEOTIDE SEQUENCE [LARGE SCALE GENOMIC DNA]</scope>
    <source>
        <strain evidence="2">JCM 18326</strain>
    </source>
</reference>
<evidence type="ECO:0000313" key="1">
    <source>
        <dbReference type="EMBL" id="GAA4829518.1"/>
    </source>
</evidence>
<evidence type="ECO:0008006" key="3">
    <source>
        <dbReference type="Google" id="ProtNLM"/>
    </source>
</evidence>
<organism evidence="1 2">
    <name type="scientific">Algivirga pacifica</name>
    <dbReference type="NCBI Taxonomy" id="1162670"/>
    <lineage>
        <taxon>Bacteria</taxon>
        <taxon>Pseudomonadati</taxon>
        <taxon>Bacteroidota</taxon>
        <taxon>Cytophagia</taxon>
        <taxon>Cytophagales</taxon>
        <taxon>Flammeovirgaceae</taxon>
        <taxon>Algivirga</taxon>
    </lineage>
</organism>